<evidence type="ECO:0000256" key="1">
    <source>
        <dbReference type="SAM" id="Phobius"/>
    </source>
</evidence>
<keyword evidence="1" id="KW-0472">Membrane</keyword>
<dbReference type="RefSeq" id="WP_176442550.1">
    <property type="nucleotide sequence ID" value="NZ_FZOT01000015.1"/>
</dbReference>
<sequence>MATAPLSGIILFHALGAGGAILIGGAVLLMRRGTPRHRMLGRLWAACMFATALSSFFIRSDGHFSWIHGLSLYVLISITLAVAAIMRGKVSVHRRAMTGTYAGLAIAGLFTLMPQRVLGQMLWGALGLL</sequence>
<evidence type="ECO:0000313" key="3">
    <source>
        <dbReference type="Proteomes" id="UP000198284"/>
    </source>
</evidence>
<name>A0A239KEI6_9BURK</name>
<reference evidence="2 3" key="1">
    <citation type="submission" date="2017-06" db="EMBL/GenBank/DDBJ databases">
        <authorList>
            <person name="Kim H.J."/>
            <person name="Triplett B.A."/>
        </authorList>
    </citation>
    <scope>NUCLEOTIDE SEQUENCE [LARGE SCALE GENOMIC DNA]</scope>
    <source>
        <strain evidence="2 3">U15</strain>
    </source>
</reference>
<dbReference type="Proteomes" id="UP000198284">
    <property type="component" value="Unassembled WGS sequence"/>
</dbReference>
<dbReference type="AlphaFoldDB" id="A0A239KEI6"/>
<accession>A0A239KEI6</accession>
<protein>
    <submittedName>
        <fullName evidence="2">Uncharacterized membrane protein</fullName>
    </submittedName>
</protein>
<feature type="transmembrane region" description="Helical" evidence="1">
    <location>
        <begin position="6"/>
        <end position="29"/>
    </location>
</feature>
<dbReference type="EMBL" id="FZOT01000015">
    <property type="protein sequence ID" value="SNT16581.1"/>
    <property type="molecule type" value="Genomic_DNA"/>
</dbReference>
<proteinExistence type="predicted"/>
<feature type="transmembrane region" description="Helical" evidence="1">
    <location>
        <begin position="64"/>
        <end position="86"/>
    </location>
</feature>
<keyword evidence="1" id="KW-1133">Transmembrane helix</keyword>
<dbReference type="InterPro" id="IPR018750">
    <property type="entry name" value="DUF2306_membrane"/>
</dbReference>
<dbReference type="Pfam" id="PF10067">
    <property type="entry name" value="DUF2306"/>
    <property type="match status" value="1"/>
</dbReference>
<evidence type="ECO:0000313" key="2">
    <source>
        <dbReference type="EMBL" id="SNT16581.1"/>
    </source>
</evidence>
<organism evidence="2 3">
    <name type="scientific">Noviherbaspirillum humi</name>
    <dbReference type="NCBI Taxonomy" id="1688639"/>
    <lineage>
        <taxon>Bacteria</taxon>
        <taxon>Pseudomonadati</taxon>
        <taxon>Pseudomonadota</taxon>
        <taxon>Betaproteobacteria</taxon>
        <taxon>Burkholderiales</taxon>
        <taxon>Oxalobacteraceae</taxon>
        <taxon>Noviherbaspirillum</taxon>
    </lineage>
</organism>
<keyword evidence="3" id="KW-1185">Reference proteome</keyword>
<feature type="transmembrane region" description="Helical" evidence="1">
    <location>
        <begin position="41"/>
        <end position="58"/>
    </location>
</feature>
<feature type="transmembrane region" description="Helical" evidence="1">
    <location>
        <begin position="98"/>
        <end position="118"/>
    </location>
</feature>
<keyword evidence="1" id="KW-0812">Transmembrane</keyword>
<gene>
    <name evidence="2" type="ORF">SAMN06265795_115140</name>
</gene>